<dbReference type="Proteomes" id="UP000199665">
    <property type="component" value="Unassembled WGS sequence"/>
</dbReference>
<dbReference type="EMBL" id="FNRV01000001">
    <property type="protein sequence ID" value="SED61030.1"/>
    <property type="molecule type" value="Genomic_DNA"/>
</dbReference>
<evidence type="ECO:0000313" key="1">
    <source>
        <dbReference type="EMBL" id="SED61030.1"/>
    </source>
</evidence>
<name>A0ABY0YIN9_9PSED</name>
<sequence length="68" mass="7591">MVVNDYAGNLTPRGVLRFIASRLAPTREVRHLHTQPPTKELEISTQRVIVVRAAAPKNLHHTGKISRA</sequence>
<proteinExistence type="predicted"/>
<protein>
    <submittedName>
        <fullName evidence="1">Uncharacterized protein</fullName>
    </submittedName>
</protein>
<evidence type="ECO:0000313" key="2">
    <source>
        <dbReference type="Proteomes" id="UP000199665"/>
    </source>
</evidence>
<organism evidence="1 2">
    <name type="scientific">Pseudomonas mohnii</name>
    <dbReference type="NCBI Taxonomy" id="395600"/>
    <lineage>
        <taxon>Bacteria</taxon>
        <taxon>Pseudomonadati</taxon>
        <taxon>Pseudomonadota</taxon>
        <taxon>Gammaproteobacteria</taxon>
        <taxon>Pseudomonadales</taxon>
        <taxon>Pseudomonadaceae</taxon>
        <taxon>Pseudomonas</taxon>
    </lineage>
</organism>
<gene>
    <name evidence="1" type="ORF">SAMN05216205_5705</name>
</gene>
<accession>A0ABY0YIN9</accession>
<reference evidence="1 2" key="1">
    <citation type="submission" date="2016-10" db="EMBL/GenBank/DDBJ databases">
        <authorList>
            <person name="Varghese N."/>
            <person name="Submissions S."/>
        </authorList>
    </citation>
    <scope>NUCLEOTIDE SEQUENCE [LARGE SCALE GENOMIC DNA]</scope>
    <source>
        <strain evidence="1 2">DSM 18327</strain>
    </source>
</reference>
<comment type="caution">
    <text evidence="1">The sequence shown here is derived from an EMBL/GenBank/DDBJ whole genome shotgun (WGS) entry which is preliminary data.</text>
</comment>
<keyword evidence="2" id="KW-1185">Reference proteome</keyword>